<sequence>MSTKERRNMNSLVWLCKTVYDGEASGGPSMVVTRGEVKRHVRGDLTHPPQPPREIPPGS</sequence>
<gene>
    <name evidence="2" type="ORF">E2C01_000221</name>
</gene>
<name>A0A5B7CEK7_PORTR</name>
<accession>A0A5B7CEK7</accession>
<protein>
    <submittedName>
        <fullName evidence="2">Uncharacterized protein</fullName>
    </submittedName>
</protein>
<keyword evidence="3" id="KW-1185">Reference proteome</keyword>
<feature type="compositionally biased region" description="Pro residues" evidence="1">
    <location>
        <begin position="48"/>
        <end position="59"/>
    </location>
</feature>
<evidence type="ECO:0000256" key="1">
    <source>
        <dbReference type="SAM" id="MobiDB-lite"/>
    </source>
</evidence>
<evidence type="ECO:0000313" key="3">
    <source>
        <dbReference type="Proteomes" id="UP000324222"/>
    </source>
</evidence>
<feature type="region of interest" description="Disordered" evidence="1">
    <location>
        <begin position="40"/>
        <end position="59"/>
    </location>
</feature>
<reference evidence="2 3" key="1">
    <citation type="submission" date="2019-05" db="EMBL/GenBank/DDBJ databases">
        <title>Another draft genome of Portunus trituberculatus and its Hox gene families provides insights of decapod evolution.</title>
        <authorList>
            <person name="Jeong J.-H."/>
            <person name="Song I."/>
            <person name="Kim S."/>
            <person name="Choi T."/>
            <person name="Kim D."/>
            <person name="Ryu S."/>
            <person name="Kim W."/>
        </authorList>
    </citation>
    <scope>NUCLEOTIDE SEQUENCE [LARGE SCALE GENOMIC DNA]</scope>
    <source>
        <tissue evidence="2">Muscle</tissue>
    </source>
</reference>
<dbReference type="Proteomes" id="UP000324222">
    <property type="component" value="Unassembled WGS sequence"/>
</dbReference>
<proteinExistence type="predicted"/>
<comment type="caution">
    <text evidence="2">The sequence shown here is derived from an EMBL/GenBank/DDBJ whole genome shotgun (WGS) entry which is preliminary data.</text>
</comment>
<organism evidence="2 3">
    <name type="scientific">Portunus trituberculatus</name>
    <name type="common">Swimming crab</name>
    <name type="synonym">Neptunus trituberculatus</name>
    <dbReference type="NCBI Taxonomy" id="210409"/>
    <lineage>
        <taxon>Eukaryota</taxon>
        <taxon>Metazoa</taxon>
        <taxon>Ecdysozoa</taxon>
        <taxon>Arthropoda</taxon>
        <taxon>Crustacea</taxon>
        <taxon>Multicrustacea</taxon>
        <taxon>Malacostraca</taxon>
        <taxon>Eumalacostraca</taxon>
        <taxon>Eucarida</taxon>
        <taxon>Decapoda</taxon>
        <taxon>Pleocyemata</taxon>
        <taxon>Brachyura</taxon>
        <taxon>Eubrachyura</taxon>
        <taxon>Portunoidea</taxon>
        <taxon>Portunidae</taxon>
        <taxon>Portuninae</taxon>
        <taxon>Portunus</taxon>
    </lineage>
</organism>
<dbReference type="AlphaFoldDB" id="A0A5B7CEK7"/>
<evidence type="ECO:0000313" key="2">
    <source>
        <dbReference type="EMBL" id="MPC07658.1"/>
    </source>
</evidence>
<dbReference type="EMBL" id="VSRR010000005">
    <property type="protein sequence ID" value="MPC07658.1"/>
    <property type="molecule type" value="Genomic_DNA"/>
</dbReference>